<comment type="caution">
    <text evidence="1">The sequence shown here is derived from an EMBL/GenBank/DDBJ whole genome shotgun (WGS) entry which is preliminary data.</text>
</comment>
<protein>
    <submittedName>
        <fullName evidence="1">Uncharacterized protein</fullName>
    </submittedName>
</protein>
<name>A0A0F9JFU6_9ZZZZ</name>
<evidence type="ECO:0000313" key="1">
    <source>
        <dbReference type="EMBL" id="KKL97827.1"/>
    </source>
</evidence>
<proteinExistence type="predicted"/>
<accession>A0A0F9JFU6</accession>
<reference evidence="1" key="1">
    <citation type="journal article" date="2015" name="Nature">
        <title>Complex archaea that bridge the gap between prokaryotes and eukaryotes.</title>
        <authorList>
            <person name="Spang A."/>
            <person name="Saw J.H."/>
            <person name="Jorgensen S.L."/>
            <person name="Zaremba-Niedzwiedzka K."/>
            <person name="Martijn J."/>
            <person name="Lind A.E."/>
            <person name="van Eijk R."/>
            <person name="Schleper C."/>
            <person name="Guy L."/>
            <person name="Ettema T.J."/>
        </authorList>
    </citation>
    <scope>NUCLEOTIDE SEQUENCE</scope>
</reference>
<dbReference type="AlphaFoldDB" id="A0A0F9JFU6"/>
<organism evidence="1">
    <name type="scientific">marine sediment metagenome</name>
    <dbReference type="NCBI Taxonomy" id="412755"/>
    <lineage>
        <taxon>unclassified sequences</taxon>
        <taxon>metagenomes</taxon>
        <taxon>ecological metagenomes</taxon>
    </lineage>
</organism>
<dbReference type="EMBL" id="LAZR01018070">
    <property type="protein sequence ID" value="KKL97827.1"/>
    <property type="molecule type" value="Genomic_DNA"/>
</dbReference>
<gene>
    <name evidence="1" type="ORF">LCGC14_1830510</name>
</gene>
<sequence>MNNKWIEISYQWAAQCKTYESIDIDVYDYLDILGLYETCWFSYDFDEEDEKTFGYPNDK</sequence>